<dbReference type="InterPro" id="IPR011343">
    <property type="entry name" value="DeoC"/>
</dbReference>
<dbReference type="Proteomes" id="UP000244093">
    <property type="component" value="Unassembled WGS sequence"/>
</dbReference>
<dbReference type="Pfam" id="PF01791">
    <property type="entry name" value="DeoC"/>
    <property type="match status" value="1"/>
</dbReference>
<feature type="active site" description="Proton donor/acceptor" evidence="6">
    <location>
        <position position="191"/>
    </location>
</feature>
<comment type="function">
    <text evidence="6">Catalyzes a reversible aldol reaction between acetaldehyde and D-glyceraldehyde 3-phosphate to generate 2-deoxy-D-ribose 5-phosphate.</text>
</comment>
<dbReference type="EC" id="4.1.2.4" evidence="6"/>
<dbReference type="GO" id="GO:0016052">
    <property type="term" value="P:carbohydrate catabolic process"/>
    <property type="evidence" value="ECO:0007669"/>
    <property type="project" value="TreeGrafter"/>
</dbReference>
<comment type="catalytic activity">
    <reaction evidence="5 6">
        <text>2-deoxy-D-ribose 5-phosphate = D-glyceraldehyde 3-phosphate + acetaldehyde</text>
        <dbReference type="Rhea" id="RHEA:12821"/>
        <dbReference type="ChEBI" id="CHEBI:15343"/>
        <dbReference type="ChEBI" id="CHEBI:59776"/>
        <dbReference type="ChEBI" id="CHEBI:62877"/>
        <dbReference type="EC" id="4.1.2.4"/>
    </reaction>
</comment>
<keyword evidence="4 6" id="KW-0704">Schiff base</keyword>
<sequence length="234" mass="25654">MLSLSHELINVLKTINLRIDQTMLKYDKSVEDYVSFAKESDKYGFRALVVPSSVVEFIAPEVKTPIASVVGFPHGYHPLRVKIDELKYVANAGAKEVDVVLNIVNLKSRMLSKVEEEVEELVHTARDLNLGIKVIVETSALTDEELVAICKILLKHKPDFIKTNTGFGARGVSVRDVLIIKKLVGNELKIKAAGGVRNAVEALTLVSYGADVIGTSSGVEIVKDASRILTMLQQ</sequence>
<evidence type="ECO:0000256" key="4">
    <source>
        <dbReference type="ARBA" id="ARBA00023270"/>
    </source>
</evidence>
<keyword evidence="3 6" id="KW-0456">Lyase</keyword>
<dbReference type="GO" id="GO:0005737">
    <property type="term" value="C:cytoplasm"/>
    <property type="evidence" value="ECO:0007669"/>
    <property type="project" value="UniProtKB-SubCell"/>
</dbReference>
<comment type="caution">
    <text evidence="7">The sequence shown here is derived from an EMBL/GenBank/DDBJ whole genome shotgun (WGS) entry which is preliminary data.</text>
</comment>
<comment type="subcellular location">
    <subcellularLocation>
        <location evidence="6">Cytoplasm</location>
    </subcellularLocation>
</comment>
<proteinExistence type="inferred from homology"/>
<evidence type="ECO:0000256" key="3">
    <source>
        <dbReference type="ARBA" id="ARBA00023239"/>
    </source>
</evidence>
<dbReference type="UniPathway" id="UPA00002">
    <property type="reaction ID" value="UER00468"/>
</dbReference>
<dbReference type="InterPro" id="IPR013785">
    <property type="entry name" value="Aldolase_TIM"/>
</dbReference>
<evidence type="ECO:0000256" key="1">
    <source>
        <dbReference type="ARBA" id="ARBA00010936"/>
    </source>
</evidence>
<comment type="similarity">
    <text evidence="1 6">Belongs to the DeoC/FbaB aldolase family. DeoC type 1 subfamily.</text>
</comment>
<dbReference type="PANTHER" id="PTHR10889:SF1">
    <property type="entry name" value="DEOXYRIBOSE-PHOSPHATE ALDOLASE"/>
    <property type="match status" value="1"/>
</dbReference>
<protein>
    <recommendedName>
        <fullName evidence="6">Deoxyribose-phosphate aldolase</fullName>
        <shortName evidence="6">DERA</shortName>
        <ecNumber evidence="6">4.1.2.4</ecNumber>
    </recommendedName>
    <alternativeName>
        <fullName evidence="6">2-deoxy-D-ribose 5-phosphate aldolase</fullName>
    </alternativeName>
    <alternativeName>
        <fullName evidence="6">Phosphodeoxyriboaldolase</fullName>
        <shortName evidence="6">Deoxyriboaldolase</shortName>
    </alternativeName>
</protein>
<dbReference type="AlphaFoldDB" id="A0A2R7Y6F0"/>
<evidence type="ECO:0000256" key="6">
    <source>
        <dbReference type="HAMAP-Rule" id="MF_00114"/>
    </source>
</evidence>
<dbReference type="SUPFAM" id="SSF51569">
    <property type="entry name" value="Aldolase"/>
    <property type="match status" value="1"/>
</dbReference>
<reference evidence="7 8" key="1">
    <citation type="journal article" date="2018" name="Syst. Appl. Microbiol.">
        <title>A new symbiotic nanoarchaeote (Candidatus Nanoclepta minutus) and its host (Zestosphaera tikiterensis gen. nov., sp. nov.) from a New Zealand hot spring.</title>
        <authorList>
            <person name="St John E."/>
            <person name="Liu Y."/>
            <person name="Podar M."/>
            <person name="Stott M.B."/>
            <person name="Meneghin J."/>
            <person name="Chen Z."/>
            <person name="Lagutin K."/>
            <person name="Mitchell K."/>
            <person name="Reysenbach A.L."/>
        </authorList>
    </citation>
    <scope>NUCLEOTIDE SEQUENCE [LARGE SCALE GENOMIC DNA]</scope>
    <source>
        <strain evidence="7">NZ3</strain>
    </source>
</reference>
<dbReference type="InterPro" id="IPR002915">
    <property type="entry name" value="DeoC/FbaB/LacD_aldolase"/>
</dbReference>
<feature type="active site" description="Proton donor/acceptor" evidence="6">
    <location>
        <position position="98"/>
    </location>
</feature>
<dbReference type="SMART" id="SM01133">
    <property type="entry name" value="DeoC"/>
    <property type="match status" value="1"/>
</dbReference>
<dbReference type="InterPro" id="IPR028581">
    <property type="entry name" value="DeoC_typeI"/>
</dbReference>
<dbReference type="Gene3D" id="3.20.20.70">
    <property type="entry name" value="Aldolase class I"/>
    <property type="match status" value="1"/>
</dbReference>
<gene>
    <name evidence="6" type="primary">deoC</name>
    <name evidence="7" type="ORF">B7O98_01340</name>
</gene>
<dbReference type="HAMAP" id="MF_00114">
    <property type="entry name" value="DeoC_type1"/>
    <property type="match status" value="1"/>
</dbReference>
<evidence type="ECO:0000256" key="2">
    <source>
        <dbReference type="ARBA" id="ARBA00022490"/>
    </source>
</evidence>
<accession>A0A2R7Y6F0</accession>
<dbReference type="GO" id="GO:0004139">
    <property type="term" value="F:deoxyribose-phosphate aldolase activity"/>
    <property type="evidence" value="ECO:0007669"/>
    <property type="project" value="UniProtKB-UniRule"/>
</dbReference>
<dbReference type="NCBIfam" id="TIGR00126">
    <property type="entry name" value="deoC"/>
    <property type="match status" value="1"/>
</dbReference>
<evidence type="ECO:0000256" key="5">
    <source>
        <dbReference type="ARBA" id="ARBA00048791"/>
    </source>
</evidence>
<dbReference type="PANTHER" id="PTHR10889">
    <property type="entry name" value="DEOXYRIBOSE-PHOSPHATE ALDOLASE"/>
    <property type="match status" value="1"/>
</dbReference>
<dbReference type="GO" id="GO:0009264">
    <property type="term" value="P:deoxyribonucleotide catabolic process"/>
    <property type="evidence" value="ECO:0007669"/>
    <property type="project" value="UniProtKB-UniRule"/>
</dbReference>
<evidence type="ECO:0000313" key="8">
    <source>
        <dbReference type="Proteomes" id="UP000244093"/>
    </source>
</evidence>
<keyword evidence="2 6" id="KW-0963">Cytoplasm</keyword>
<feature type="active site" description="Schiff-base intermediate with acetaldehyde" evidence="6">
    <location>
        <position position="162"/>
    </location>
</feature>
<dbReference type="GO" id="GO:0006018">
    <property type="term" value="P:2-deoxyribose 1-phosphate catabolic process"/>
    <property type="evidence" value="ECO:0007669"/>
    <property type="project" value="UniProtKB-UniRule"/>
</dbReference>
<dbReference type="EMBL" id="NBVN01000002">
    <property type="protein sequence ID" value="PUA33110.1"/>
    <property type="molecule type" value="Genomic_DNA"/>
</dbReference>
<dbReference type="PIRSF" id="PIRSF001357">
    <property type="entry name" value="DeoC"/>
    <property type="match status" value="1"/>
</dbReference>
<comment type="pathway">
    <text evidence="6">Carbohydrate degradation; 2-deoxy-D-ribose 1-phosphate degradation; D-glyceraldehyde 3-phosphate and acetaldehyde from 2-deoxy-alpha-D-ribose 1-phosphate: step 2/2.</text>
</comment>
<evidence type="ECO:0000313" key="7">
    <source>
        <dbReference type="EMBL" id="PUA33110.1"/>
    </source>
</evidence>
<organism evidence="7 8">
    <name type="scientific">Zestosphaera tikiterensis</name>
    <dbReference type="NCBI Taxonomy" id="1973259"/>
    <lineage>
        <taxon>Archaea</taxon>
        <taxon>Thermoproteota</taxon>
        <taxon>Thermoprotei</taxon>
        <taxon>Desulfurococcales</taxon>
        <taxon>Desulfurococcaceae</taxon>
        <taxon>Zestosphaera</taxon>
    </lineage>
</organism>
<name>A0A2R7Y6F0_9CREN</name>